<proteinExistence type="predicted"/>
<evidence type="ECO:0000313" key="2">
    <source>
        <dbReference type="Proteomes" id="UP000649617"/>
    </source>
</evidence>
<feature type="non-terminal residue" evidence="1">
    <location>
        <position position="170"/>
    </location>
</feature>
<gene>
    <name evidence="1" type="primary">rsmB</name>
    <name evidence="1" type="ORF">SPIL2461_LOCUS4122</name>
</gene>
<comment type="caution">
    <text evidence="1">The sequence shown here is derived from an EMBL/GenBank/DDBJ whole genome shotgun (WGS) entry which is preliminary data.</text>
</comment>
<accession>A0A812L8U4</accession>
<dbReference type="OrthoDB" id="413709at2759"/>
<reference evidence="1" key="1">
    <citation type="submission" date="2021-02" db="EMBL/GenBank/DDBJ databases">
        <authorList>
            <person name="Dougan E. K."/>
            <person name="Rhodes N."/>
            <person name="Thang M."/>
            <person name="Chan C."/>
        </authorList>
    </citation>
    <scope>NUCLEOTIDE SEQUENCE</scope>
</reference>
<organism evidence="1 2">
    <name type="scientific">Symbiodinium pilosum</name>
    <name type="common">Dinoflagellate</name>
    <dbReference type="NCBI Taxonomy" id="2952"/>
    <lineage>
        <taxon>Eukaryota</taxon>
        <taxon>Sar</taxon>
        <taxon>Alveolata</taxon>
        <taxon>Dinophyceae</taxon>
        <taxon>Suessiales</taxon>
        <taxon>Symbiodiniaceae</taxon>
        <taxon>Symbiodinium</taxon>
    </lineage>
</organism>
<dbReference type="Proteomes" id="UP000649617">
    <property type="component" value="Unassembled WGS sequence"/>
</dbReference>
<feature type="non-terminal residue" evidence="1">
    <location>
        <position position="1"/>
    </location>
</feature>
<name>A0A812L8U4_SYMPI</name>
<keyword evidence="2" id="KW-1185">Reference proteome</keyword>
<sequence length="170" mass="19705">IDIPLCAAMSTLIDGERFEFPFAVRRNSDEDVGIHYKPVFRTDESFCGFEVTSVLYTAERKNQVLRRFNMQELQKQMLCPGDIIVSVNGKKSQELMMTQLQASPTLFMKVWRDKVKEDTEPVMYAISEYDPSIEAEGGYLKVSRRSQIRVDLNTRAPPEDVNAYRCDYIW</sequence>
<dbReference type="EMBL" id="CAJNIZ010005334">
    <property type="protein sequence ID" value="CAE7240806.1"/>
    <property type="molecule type" value="Genomic_DNA"/>
</dbReference>
<evidence type="ECO:0000313" key="1">
    <source>
        <dbReference type="EMBL" id="CAE7240806.1"/>
    </source>
</evidence>
<dbReference type="AlphaFoldDB" id="A0A812L8U4"/>
<protein>
    <submittedName>
        <fullName evidence="1">RsmB protein</fullName>
    </submittedName>
</protein>